<evidence type="ECO:0000313" key="1">
    <source>
        <dbReference type="EMBL" id="CAB3763968.1"/>
    </source>
</evidence>
<dbReference type="AlphaFoldDB" id="A0A6J5EBR4"/>
<accession>A0A6J5EBR4</accession>
<name>A0A6J5EBR4_9BURK</name>
<proteinExistence type="predicted"/>
<reference evidence="1 2" key="1">
    <citation type="submission" date="2020-04" db="EMBL/GenBank/DDBJ databases">
        <authorList>
            <person name="De Canck E."/>
        </authorList>
    </citation>
    <scope>NUCLEOTIDE SEQUENCE [LARGE SCALE GENOMIC DNA]</scope>
    <source>
        <strain evidence="1 2">LMG 29660</strain>
    </source>
</reference>
<gene>
    <name evidence="1" type="ORF">LMG29660_04883</name>
</gene>
<dbReference type="EMBL" id="CADIKG010000014">
    <property type="protein sequence ID" value="CAB3763968.1"/>
    <property type="molecule type" value="Genomic_DNA"/>
</dbReference>
<evidence type="ECO:0000313" key="2">
    <source>
        <dbReference type="Proteomes" id="UP000494135"/>
    </source>
</evidence>
<protein>
    <submittedName>
        <fullName evidence="1">Uncharacterized protein</fullName>
    </submittedName>
</protein>
<organism evidence="1 2">
    <name type="scientific">Burkholderia puraquae</name>
    <dbReference type="NCBI Taxonomy" id="1904757"/>
    <lineage>
        <taxon>Bacteria</taxon>
        <taxon>Pseudomonadati</taxon>
        <taxon>Pseudomonadota</taxon>
        <taxon>Betaproteobacteria</taxon>
        <taxon>Burkholderiales</taxon>
        <taxon>Burkholderiaceae</taxon>
        <taxon>Burkholderia</taxon>
        <taxon>Burkholderia cepacia complex</taxon>
    </lineage>
</organism>
<dbReference type="Proteomes" id="UP000494135">
    <property type="component" value="Unassembled WGS sequence"/>
</dbReference>
<sequence>MGNLVAMIRATRMASALPIHVHLPGARSLENRFA</sequence>